<dbReference type="EMBL" id="FNGS01000002">
    <property type="protein sequence ID" value="SDL53776.1"/>
    <property type="molecule type" value="Genomic_DNA"/>
</dbReference>
<proteinExistence type="predicted"/>
<keyword evidence="3" id="KW-1185">Reference proteome</keyword>
<dbReference type="OrthoDB" id="5290748at2"/>
<dbReference type="RefSeq" id="WP_093198926.1">
    <property type="nucleotide sequence ID" value="NZ_FNGS01000002.1"/>
</dbReference>
<dbReference type="Proteomes" id="UP000198901">
    <property type="component" value="Unassembled WGS sequence"/>
</dbReference>
<dbReference type="AlphaFoldDB" id="A0A1G9KW12"/>
<dbReference type="InterPro" id="IPR025404">
    <property type="entry name" value="DUF4130"/>
</dbReference>
<reference evidence="2 3" key="1">
    <citation type="submission" date="2016-10" db="EMBL/GenBank/DDBJ databases">
        <authorList>
            <person name="de Groot N.N."/>
        </authorList>
    </citation>
    <scope>NUCLEOTIDE SEQUENCE [LARGE SCALE GENOMIC DNA]</scope>
    <source>
        <strain evidence="2 3">DSM 21668</strain>
    </source>
</reference>
<dbReference type="InterPro" id="IPR023875">
    <property type="entry name" value="DNA_repair_put"/>
</dbReference>
<evidence type="ECO:0000259" key="1">
    <source>
        <dbReference type="Pfam" id="PF13566"/>
    </source>
</evidence>
<protein>
    <submittedName>
        <fullName evidence="2">Probable DNA metabolism protein</fullName>
    </submittedName>
</protein>
<organism evidence="2 3">
    <name type="scientific">Siphonobacter aquaeclarae</name>
    <dbReference type="NCBI Taxonomy" id="563176"/>
    <lineage>
        <taxon>Bacteria</taxon>
        <taxon>Pseudomonadati</taxon>
        <taxon>Bacteroidota</taxon>
        <taxon>Cytophagia</taxon>
        <taxon>Cytophagales</taxon>
        <taxon>Cytophagaceae</taxon>
        <taxon>Siphonobacter</taxon>
    </lineage>
</organism>
<name>A0A1G9KW12_9BACT</name>
<evidence type="ECO:0000313" key="3">
    <source>
        <dbReference type="Proteomes" id="UP000198901"/>
    </source>
</evidence>
<gene>
    <name evidence="2" type="ORF">SAMN04488090_1153</name>
</gene>
<feature type="domain" description="DUF4130" evidence="1">
    <location>
        <begin position="83"/>
        <end position="233"/>
    </location>
</feature>
<dbReference type="Pfam" id="PF13566">
    <property type="entry name" value="DUF4130"/>
    <property type="match status" value="1"/>
</dbReference>
<evidence type="ECO:0000313" key="2">
    <source>
        <dbReference type="EMBL" id="SDL53776.1"/>
    </source>
</evidence>
<accession>A0A1G9KW12</accession>
<dbReference type="NCBIfam" id="TIGR03915">
    <property type="entry name" value="SAM_7_link_chp"/>
    <property type="match status" value="1"/>
</dbReference>
<dbReference type="STRING" id="563176.SAMN04488090_1153"/>
<sequence>METYLFDGSLEGFLTLIFDWYARNPGPIRIQTGTSAPGKVHVVRRDAEKAQRVASGLRQRLSAAGWRAFCCTFLSELSESPVHLFGYALYVFSEVPGAEKNYSHDDVLYVRQIASRIEREMHQTEAHVRFQQSGDGVLYATVNPRFNVLPLLARHFSGRYAHHTWIIYDIRRNYGLYYDKKSVKLFRLEPAGEGGARTEAFTAIWQTYLGNRSFQGSLAVKNLPQRFWSYLAEMQEEA</sequence>